<gene>
    <name evidence="2" type="ORF">KCTCHS21_12910</name>
</gene>
<accession>A0A3T1D1A0</accession>
<proteinExistence type="predicted"/>
<keyword evidence="1" id="KW-0472">Membrane</keyword>
<protein>
    <submittedName>
        <fullName evidence="2">Uncharacterized protein</fullName>
    </submittedName>
</protein>
<sequence length="161" mass="18374">MQSQNKKYITGIFLIGALAILTIVFIFSNQQNKKKLHDIHNQIDQAFIYQIGETESSLNRIDLSEPNDVLREYPKLISQLSAVSALSRLTSYEKENELLNGSLYSLYIALLQPENNQEIINTINSDTIQTLRETLKQLHDDPLNNEITKKIANLSSKLLNK</sequence>
<name>A0A3T1D1A0_9BACL</name>
<feature type="transmembrane region" description="Helical" evidence="1">
    <location>
        <begin position="7"/>
        <end position="27"/>
    </location>
</feature>
<keyword evidence="1" id="KW-0812">Transmembrane</keyword>
<evidence type="ECO:0000256" key="1">
    <source>
        <dbReference type="SAM" id="Phobius"/>
    </source>
</evidence>
<keyword evidence="3" id="KW-1185">Reference proteome</keyword>
<evidence type="ECO:0000313" key="2">
    <source>
        <dbReference type="EMBL" id="BBI31892.1"/>
    </source>
</evidence>
<evidence type="ECO:0000313" key="3">
    <source>
        <dbReference type="Proteomes" id="UP000289856"/>
    </source>
</evidence>
<dbReference type="RefSeq" id="WP_130606024.1">
    <property type="nucleotide sequence ID" value="NZ_AP019400.1"/>
</dbReference>
<dbReference type="EMBL" id="AP019400">
    <property type="protein sequence ID" value="BBI31892.1"/>
    <property type="molecule type" value="Genomic_DNA"/>
</dbReference>
<organism evidence="2 3">
    <name type="scientific">Cohnella abietis</name>
    <dbReference type="NCBI Taxonomy" id="2507935"/>
    <lineage>
        <taxon>Bacteria</taxon>
        <taxon>Bacillati</taxon>
        <taxon>Bacillota</taxon>
        <taxon>Bacilli</taxon>
        <taxon>Bacillales</taxon>
        <taxon>Paenibacillaceae</taxon>
        <taxon>Cohnella</taxon>
    </lineage>
</organism>
<dbReference type="Proteomes" id="UP000289856">
    <property type="component" value="Chromosome"/>
</dbReference>
<dbReference type="AlphaFoldDB" id="A0A3T1D1A0"/>
<dbReference type="KEGG" id="cohn:KCTCHS21_12910"/>
<reference evidence="2 3" key="1">
    <citation type="submission" date="2019-01" db="EMBL/GenBank/DDBJ databases">
        <title>Complete genome sequence of Cohnella hallensis HS21 isolated from Korean fir (Abies koreana) rhizospheric soil.</title>
        <authorList>
            <person name="Jiang L."/>
            <person name="Kang S.W."/>
            <person name="Kim S."/>
            <person name="Jung J."/>
            <person name="Kim C.Y."/>
            <person name="Kim D.H."/>
            <person name="Kim S.W."/>
            <person name="Lee J."/>
        </authorList>
    </citation>
    <scope>NUCLEOTIDE SEQUENCE [LARGE SCALE GENOMIC DNA]</scope>
    <source>
        <strain evidence="2 3">HS21</strain>
    </source>
</reference>
<keyword evidence="1" id="KW-1133">Transmembrane helix</keyword>